<keyword evidence="2" id="KW-1185">Reference proteome</keyword>
<name>A0ACC2NFG2_9HYME</name>
<organism evidence="1 2">
    <name type="scientific">Eretmocerus hayati</name>
    <dbReference type="NCBI Taxonomy" id="131215"/>
    <lineage>
        <taxon>Eukaryota</taxon>
        <taxon>Metazoa</taxon>
        <taxon>Ecdysozoa</taxon>
        <taxon>Arthropoda</taxon>
        <taxon>Hexapoda</taxon>
        <taxon>Insecta</taxon>
        <taxon>Pterygota</taxon>
        <taxon>Neoptera</taxon>
        <taxon>Endopterygota</taxon>
        <taxon>Hymenoptera</taxon>
        <taxon>Apocrita</taxon>
        <taxon>Proctotrupomorpha</taxon>
        <taxon>Chalcidoidea</taxon>
        <taxon>Aphelinidae</taxon>
        <taxon>Aphelininae</taxon>
        <taxon>Eretmocerus</taxon>
    </lineage>
</organism>
<dbReference type="Proteomes" id="UP001239111">
    <property type="component" value="Chromosome 3"/>
</dbReference>
<gene>
    <name evidence="1" type="ORF">QAD02_001184</name>
</gene>
<dbReference type="EMBL" id="CM056743">
    <property type="protein sequence ID" value="KAJ8669925.1"/>
    <property type="molecule type" value="Genomic_DNA"/>
</dbReference>
<evidence type="ECO:0000313" key="2">
    <source>
        <dbReference type="Proteomes" id="UP001239111"/>
    </source>
</evidence>
<comment type="caution">
    <text evidence="1">The sequence shown here is derived from an EMBL/GenBank/DDBJ whole genome shotgun (WGS) entry which is preliminary data.</text>
</comment>
<evidence type="ECO:0000313" key="1">
    <source>
        <dbReference type="EMBL" id="KAJ8669925.1"/>
    </source>
</evidence>
<protein>
    <submittedName>
        <fullName evidence="1">Uncharacterized protein</fullName>
    </submittedName>
</protein>
<proteinExistence type="predicted"/>
<accession>A0ACC2NFG2</accession>
<reference evidence="1" key="1">
    <citation type="submission" date="2023-04" db="EMBL/GenBank/DDBJ databases">
        <title>A chromosome-level genome assembly of the parasitoid wasp Eretmocerus hayati.</title>
        <authorList>
            <person name="Zhong Y."/>
            <person name="Liu S."/>
            <person name="Liu Y."/>
        </authorList>
    </citation>
    <scope>NUCLEOTIDE SEQUENCE</scope>
    <source>
        <strain evidence="1">ZJU_SS_LIU_2023</strain>
    </source>
</reference>
<sequence>MLRDAIRSGNKALVQLLIESGAPVNLKTPHPVHTPLHLAVISRNCEFVEILLDKGANISAECYEGDSPLTMAARMENTSVIDLILSYDVKNYQNRDKFSHLHVACMRNSLNLVKKLLQLNQGEHINEAIKEDSLFYSGYTPLHCAVLFGCIEVVEFLLHCGADITIKDAKGMTALHLADHLRNEAIIDLILAAHIYVFSNPANSQGLTHYHIACTRDNPSIVEHFVKMADPVYCQVKLPWEGWGALHFAMYYECLNVIKLLMETPASLRNQQYLLLLKCAFLTKKESIYAILTNEHFSFTHYLKYKRLSWPLRVARCENVTECFAKLRSEGNMNDTDDFLSATWNGLPSLALAVRCKSVAAVKYLLDHDANVVMQDTLGKTPIHIAFESKSTEIFTLLLEKFENVPGNAVDDVGFSLLHILCTTNKCKVIQYLITNGADVNAQVTFGSPFWSGFTALHFAVKYHQLEVITLLLEYGGNVSLKNGLDKSPFDMIIDELNVDEHATSSKNVLAKMLLSIHSAPSTADGSLKYQKFPSTHILSIICQLNSGELLTHLSLHPDEINGIVQLPEFQEFNKSTPLHLSMRFGHFQQAKLLLSNGANPNLINNDRETPLECAFSHHPPHDDSIAECENLFFYTCVKFTREFKPTHFHIACALGFLSVIRFVLNDVADRQLKKKFINCLNDANQTPLHVLLLQGHRNAPTKEIVQSFLDNGADINARDYQLQTPLHYAQTLDPDLLLLLIKNGADVNARNIFQETPLRKFCIAIFTEKHLQQQNSSWFCKQITILLEHGSDINIVDYTGRSCLNFFRDCKALHEQRWKEIVVLFLKQFTKLHCLGLHSSPINIYLCQNIPQSSSDSFDRVSFARQCAEEKNSMASVKLDNHSTLFDVLLKTPERMVYYCNNHDLESITSNSDLRTKYPIYGYLLKLQMERGKSRCSLLEPSRKSLVALLGRSLPALCIEEIIHHLSDFDLRNIILAVEM</sequence>